<name>A0A9P6MRX5_9FUNG</name>
<evidence type="ECO:0000313" key="2">
    <source>
        <dbReference type="Proteomes" id="UP000703661"/>
    </source>
</evidence>
<keyword evidence="2" id="KW-1185">Reference proteome</keyword>
<reference evidence="1" key="1">
    <citation type="journal article" date="2020" name="Fungal Divers.">
        <title>Resolving the Mortierellaceae phylogeny through synthesis of multi-gene phylogenetics and phylogenomics.</title>
        <authorList>
            <person name="Vandepol N."/>
            <person name="Liber J."/>
            <person name="Desiro A."/>
            <person name="Na H."/>
            <person name="Kennedy M."/>
            <person name="Barry K."/>
            <person name="Grigoriev I.V."/>
            <person name="Miller A.N."/>
            <person name="O'Donnell K."/>
            <person name="Stajich J.E."/>
            <person name="Bonito G."/>
        </authorList>
    </citation>
    <scope>NUCLEOTIDE SEQUENCE</scope>
    <source>
        <strain evidence="1">NRRL 2769</strain>
    </source>
</reference>
<dbReference type="Proteomes" id="UP000703661">
    <property type="component" value="Unassembled WGS sequence"/>
</dbReference>
<comment type="caution">
    <text evidence="1">The sequence shown here is derived from an EMBL/GenBank/DDBJ whole genome shotgun (WGS) entry which is preliminary data.</text>
</comment>
<feature type="non-terminal residue" evidence="1">
    <location>
        <position position="70"/>
    </location>
</feature>
<dbReference type="EMBL" id="JAAAID010001178">
    <property type="protein sequence ID" value="KAG0011268.1"/>
    <property type="molecule type" value="Genomic_DNA"/>
</dbReference>
<proteinExistence type="predicted"/>
<dbReference type="AlphaFoldDB" id="A0A9P6MRX5"/>
<accession>A0A9P6MRX5</accession>
<evidence type="ECO:0000313" key="1">
    <source>
        <dbReference type="EMBL" id="KAG0011268.1"/>
    </source>
</evidence>
<protein>
    <submittedName>
        <fullName evidence="1">Uncharacterized protein</fullName>
    </submittedName>
</protein>
<gene>
    <name evidence="1" type="ORF">BGZ80_000808</name>
</gene>
<organism evidence="1 2">
    <name type="scientific">Entomortierella chlamydospora</name>
    <dbReference type="NCBI Taxonomy" id="101097"/>
    <lineage>
        <taxon>Eukaryota</taxon>
        <taxon>Fungi</taxon>
        <taxon>Fungi incertae sedis</taxon>
        <taxon>Mucoromycota</taxon>
        <taxon>Mortierellomycotina</taxon>
        <taxon>Mortierellomycetes</taxon>
        <taxon>Mortierellales</taxon>
        <taxon>Mortierellaceae</taxon>
        <taxon>Entomortierella</taxon>
    </lineage>
</organism>
<sequence>MLVEYQEFKFGLIRKQLELISSKYPHEPKFVYLSAVLNVFRIQDAAGFEADGELVTDGVNVDYMRDGNGI</sequence>